<feature type="compositionally biased region" description="Basic and acidic residues" evidence="1">
    <location>
        <begin position="159"/>
        <end position="187"/>
    </location>
</feature>
<organism evidence="3 4">
    <name type="scientific">Candidatus Daviesbacteria bacterium RIFCSPHIGHO2_02_FULL_41_10</name>
    <dbReference type="NCBI Taxonomy" id="1797774"/>
    <lineage>
        <taxon>Bacteria</taxon>
        <taxon>Candidatus Daviesiibacteriota</taxon>
    </lineage>
</organism>
<accession>A0A1F5JZE6</accession>
<evidence type="ECO:0000256" key="2">
    <source>
        <dbReference type="SAM" id="Phobius"/>
    </source>
</evidence>
<sequence>MNKLLDNLKNDFQDTPVSRDFMDQGWSNLEKRITGEERFRQIRSLTVVLFAVVMIGGGISVNLAQAALPGEILYPLKRTSEQAVSAITGDKTPQLEHRADEIVGLVEKKQDSIGLKQAVDDYKKQVLEVKQELDSSGKEDESFKEQLESHSGKFNNLLEESKSGKDELKEAIEVANHGKDENQKERN</sequence>
<feature type="region of interest" description="Disordered" evidence="1">
    <location>
        <begin position="133"/>
        <end position="187"/>
    </location>
</feature>
<dbReference type="Proteomes" id="UP000177258">
    <property type="component" value="Unassembled WGS sequence"/>
</dbReference>
<name>A0A1F5JZE6_9BACT</name>
<dbReference type="EMBL" id="MFDB01000002">
    <property type="protein sequence ID" value="OGE33955.1"/>
    <property type="molecule type" value="Genomic_DNA"/>
</dbReference>
<feature type="compositionally biased region" description="Basic and acidic residues" evidence="1">
    <location>
        <begin position="133"/>
        <end position="151"/>
    </location>
</feature>
<keyword evidence="2" id="KW-0472">Membrane</keyword>
<reference evidence="3 4" key="1">
    <citation type="journal article" date="2016" name="Nat. Commun.">
        <title>Thousands of microbial genomes shed light on interconnected biogeochemical processes in an aquifer system.</title>
        <authorList>
            <person name="Anantharaman K."/>
            <person name="Brown C.T."/>
            <person name="Hug L.A."/>
            <person name="Sharon I."/>
            <person name="Castelle C.J."/>
            <person name="Probst A.J."/>
            <person name="Thomas B.C."/>
            <person name="Singh A."/>
            <person name="Wilkins M.J."/>
            <person name="Karaoz U."/>
            <person name="Brodie E.L."/>
            <person name="Williams K.H."/>
            <person name="Hubbard S.S."/>
            <person name="Banfield J.F."/>
        </authorList>
    </citation>
    <scope>NUCLEOTIDE SEQUENCE [LARGE SCALE GENOMIC DNA]</scope>
</reference>
<evidence type="ECO:0000313" key="4">
    <source>
        <dbReference type="Proteomes" id="UP000177258"/>
    </source>
</evidence>
<feature type="transmembrane region" description="Helical" evidence="2">
    <location>
        <begin position="47"/>
        <end position="68"/>
    </location>
</feature>
<proteinExistence type="predicted"/>
<dbReference type="AlphaFoldDB" id="A0A1F5JZE6"/>
<gene>
    <name evidence="3" type="ORF">A3D83_03510</name>
</gene>
<protein>
    <recommendedName>
        <fullName evidence="5">DUF5667 domain-containing protein</fullName>
    </recommendedName>
</protein>
<comment type="caution">
    <text evidence="3">The sequence shown here is derived from an EMBL/GenBank/DDBJ whole genome shotgun (WGS) entry which is preliminary data.</text>
</comment>
<keyword evidence="2" id="KW-0812">Transmembrane</keyword>
<evidence type="ECO:0000313" key="3">
    <source>
        <dbReference type="EMBL" id="OGE33955.1"/>
    </source>
</evidence>
<evidence type="ECO:0008006" key="5">
    <source>
        <dbReference type="Google" id="ProtNLM"/>
    </source>
</evidence>
<evidence type="ECO:0000256" key="1">
    <source>
        <dbReference type="SAM" id="MobiDB-lite"/>
    </source>
</evidence>
<keyword evidence="2" id="KW-1133">Transmembrane helix</keyword>